<sequence>MMDVGTLWDLVRTAAIDVVGMALLAGIVGLLAAAGYRWATTRSPPAGAAVLLGLSTVAGHLTYTVLGANVFFDGIPLDHQFSAGYLLATFLLAGIVAAGGSRLGDRLSCQVADLSRIDASGEPAAAIRSAGLAVALELPEAIAEAEGYRSVDPSVRQALSEATMTLPHGLSTPERRDRIERRVERDYDVGFVDVTMADDGTIDRVLVGRRSAGLGSMLPPKTAGIAIRAECSPAASLGDPVEIRSTGDRDRLIATGTLRTATGSVATVLVDVDRVDDFAVDERYRLVTRPDEPTDGYEFASTLRTVDETVTTLSIDSDGRFAGEFVGWLPGRVLVLDRADELRPFPEDSETLRAGDDLWILAPPEDLTMVDPADSTNSHSDLDDQTQTRT</sequence>
<feature type="domain" description="DUF8167" evidence="5">
    <location>
        <begin position="224"/>
        <end position="293"/>
    </location>
</feature>
<feature type="domain" description="DUF8167" evidence="3">
    <location>
        <begin position="10"/>
        <end position="109"/>
    </location>
</feature>
<dbReference type="AlphaFoldDB" id="A0A8A2UA18"/>
<dbReference type="InterPro" id="IPR058603">
    <property type="entry name" value="DUF8167_2nd"/>
</dbReference>
<feature type="region of interest" description="Disordered" evidence="1">
    <location>
        <begin position="367"/>
        <end position="390"/>
    </location>
</feature>
<dbReference type="Pfam" id="PF26503">
    <property type="entry name" value="DUF8167_3rd"/>
    <property type="match status" value="1"/>
</dbReference>
<evidence type="ECO:0000313" key="6">
    <source>
        <dbReference type="EMBL" id="QSW85045.1"/>
    </source>
</evidence>
<dbReference type="Pfam" id="PF26501">
    <property type="entry name" value="DUF8167"/>
    <property type="match status" value="1"/>
</dbReference>
<name>A0A8A2UA18_9EURY</name>
<dbReference type="OrthoDB" id="205214at2157"/>
<feature type="compositionally biased region" description="Polar residues" evidence="1">
    <location>
        <begin position="374"/>
        <end position="390"/>
    </location>
</feature>
<accession>A0A8A2UA18</accession>
<evidence type="ECO:0000313" key="7">
    <source>
        <dbReference type="Proteomes" id="UP000663191"/>
    </source>
</evidence>
<evidence type="ECO:0000256" key="2">
    <source>
        <dbReference type="SAM" id="Phobius"/>
    </source>
</evidence>
<feature type="domain" description="DUF8167" evidence="4">
    <location>
        <begin position="134"/>
        <end position="209"/>
    </location>
</feature>
<keyword evidence="2" id="KW-1133">Transmembrane helix</keyword>
<dbReference type="GeneID" id="63185399"/>
<proteinExistence type="predicted"/>
<feature type="transmembrane region" description="Helical" evidence="2">
    <location>
        <begin position="83"/>
        <end position="100"/>
    </location>
</feature>
<dbReference type="Proteomes" id="UP000663191">
    <property type="component" value="Chromosome"/>
</dbReference>
<dbReference type="KEGG" id="hlo:J0X27_16605"/>
<evidence type="ECO:0000259" key="4">
    <source>
        <dbReference type="Pfam" id="PF26502"/>
    </source>
</evidence>
<keyword evidence="2" id="KW-0472">Membrane</keyword>
<feature type="transmembrane region" description="Helical" evidence="2">
    <location>
        <begin position="48"/>
        <end position="71"/>
    </location>
</feature>
<evidence type="ECO:0000259" key="5">
    <source>
        <dbReference type="Pfam" id="PF26503"/>
    </source>
</evidence>
<evidence type="ECO:0008006" key="8">
    <source>
        <dbReference type="Google" id="ProtNLM"/>
    </source>
</evidence>
<reference evidence="6 7" key="1">
    <citation type="journal article" date="2006" name="Int. J. Syst. Evol. Microbiol.">
        <title>Haloterrigena longa sp. nov. and Haloterrigena limicola sp. nov., extremely halophilic archaea isolated from a salt lake.</title>
        <authorList>
            <person name="Cui H.L."/>
            <person name="Tohty D."/>
            <person name="Zhou P.J."/>
            <person name="Liu S.J."/>
        </authorList>
    </citation>
    <scope>NUCLEOTIDE SEQUENCE [LARGE SCALE GENOMIC DNA]</scope>
    <source>
        <strain evidence="6 7">ABH32</strain>
    </source>
</reference>
<keyword evidence="7" id="KW-1185">Reference proteome</keyword>
<dbReference type="RefSeq" id="WP_207270255.1">
    <property type="nucleotide sequence ID" value="NZ_CP071463.1"/>
</dbReference>
<gene>
    <name evidence="6" type="ORF">J0X27_16605</name>
</gene>
<evidence type="ECO:0000256" key="1">
    <source>
        <dbReference type="SAM" id="MobiDB-lite"/>
    </source>
</evidence>
<evidence type="ECO:0000259" key="3">
    <source>
        <dbReference type="Pfam" id="PF26501"/>
    </source>
</evidence>
<organism evidence="6 7">
    <name type="scientific">Natrinema longum</name>
    <dbReference type="NCBI Taxonomy" id="370324"/>
    <lineage>
        <taxon>Archaea</taxon>
        <taxon>Methanobacteriati</taxon>
        <taxon>Methanobacteriota</taxon>
        <taxon>Stenosarchaea group</taxon>
        <taxon>Halobacteria</taxon>
        <taxon>Halobacteriales</taxon>
        <taxon>Natrialbaceae</taxon>
        <taxon>Natrinema</taxon>
    </lineage>
</organism>
<dbReference type="EMBL" id="CP071463">
    <property type="protein sequence ID" value="QSW85045.1"/>
    <property type="molecule type" value="Genomic_DNA"/>
</dbReference>
<keyword evidence="2" id="KW-0812">Transmembrane</keyword>
<dbReference type="InterPro" id="IPR058480">
    <property type="entry name" value="DUF8167_N"/>
</dbReference>
<dbReference type="InterPro" id="IPR058604">
    <property type="entry name" value="DUF8167_3rd"/>
</dbReference>
<feature type="transmembrane region" description="Helical" evidence="2">
    <location>
        <begin position="14"/>
        <end position="36"/>
    </location>
</feature>
<dbReference type="Pfam" id="PF26502">
    <property type="entry name" value="DUF8167_2nd"/>
    <property type="match status" value="1"/>
</dbReference>
<protein>
    <recommendedName>
        <fullName evidence="8">RCK C-terminal domain-containing protein</fullName>
    </recommendedName>
</protein>